<dbReference type="FunFam" id="1.25.40.10:FF:000366">
    <property type="entry name" value="Pentatricopeptide (PPR) repeat-containing protein"/>
    <property type="match status" value="1"/>
</dbReference>
<feature type="repeat" description="PPR" evidence="3">
    <location>
        <begin position="270"/>
        <end position="304"/>
    </location>
</feature>
<comment type="caution">
    <text evidence="5">The sequence shown here is derived from an EMBL/GenBank/DDBJ whole genome shotgun (WGS) entry which is preliminary data.</text>
</comment>
<evidence type="ECO:0000256" key="3">
    <source>
        <dbReference type="PROSITE-ProRule" id="PRU00708"/>
    </source>
</evidence>
<dbReference type="PANTHER" id="PTHR47926">
    <property type="entry name" value="PENTATRICOPEPTIDE REPEAT-CONTAINING PROTEIN"/>
    <property type="match status" value="1"/>
</dbReference>
<dbReference type="OrthoDB" id="185373at2759"/>
<keyword evidence="6" id="KW-1185">Reference proteome</keyword>
<dbReference type="InterPro" id="IPR046960">
    <property type="entry name" value="PPR_At4g14850-like_plant"/>
</dbReference>
<dbReference type="FunFam" id="1.25.40.10:FF:000382">
    <property type="entry name" value="Pentatricopeptide repeat-containing protein"/>
    <property type="match status" value="1"/>
</dbReference>
<feature type="domain" description="DYW" evidence="4">
    <location>
        <begin position="786"/>
        <end position="878"/>
    </location>
</feature>
<feature type="repeat" description="PPR" evidence="3">
    <location>
        <begin position="372"/>
        <end position="406"/>
    </location>
</feature>
<dbReference type="Pfam" id="PF01535">
    <property type="entry name" value="PPR"/>
    <property type="match status" value="6"/>
</dbReference>
<dbReference type="EMBL" id="JAAIUW010000009">
    <property type="protein sequence ID" value="KAF7815553.1"/>
    <property type="molecule type" value="Genomic_DNA"/>
</dbReference>
<comment type="similarity">
    <text evidence="1">Belongs to the PPR family. PCMP-H subfamily.</text>
</comment>
<evidence type="ECO:0000256" key="2">
    <source>
        <dbReference type="ARBA" id="ARBA00022737"/>
    </source>
</evidence>
<organism evidence="5 6">
    <name type="scientific">Senna tora</name>
    <dbReference type="NCBI Taxonomy" id="362788"/>
    <lineage>
        <taxon>Eukaryota</taxon>
        <taxon>Viridiplantae</taxon>
        <taxon>Streptophyta</taxon>
        <taxon>Embryophyta</taxon>
        <taxon>Tracheophyta</taxon>
        <taxon>Spermatophyta</taxon>
        <taxon>Magnoliopsida</taxon>
        <taxon>eudicotyledons</taxon>
        <taxon>Gunneridae</taxon>
        <taxon>Pentapetalae</taxon>
        <taxon>rosids</taxon>
        <taxon>fabids</taxon>
        <taxon>Fabales</taxon>
        <taxon>Fabaceae</taxon>
        <taxon>Caesalpinioideae</taxon>
        <taxon>Cassia clade</taxon>
        <taxon>Senna</taxon>
    </lineage>
</organism>
<dbReference type="GO" id="GO:0003723">
    <property type="term" value="F:RNA binding"/>
    <property type="evidence" value="ECO:0007669"/>
    <property type="project" value="InterPro"/>
</dbReference>
<dbReference type="NCBIfam" id="TIGR00756">
    <property type="entry name" value="PPR"/>
    <property type="match status" value="5"/>
</dbReference>
<dbReference type="InterPro" id="IPR002885">
    <property type="entry name" value="PPR_rpt"/>
</dbReference>
<proteinExistence type="inferred from homology"/>
<dbReference type="Gene3D" id="1.25.40.10">
    <property type="entry name" value="Tetratricopeptide repeat domain"/>
    <property type="match status" value="5"/>
</dbReference>
<sequence length="878" mass="98600">MLPSEEKFTLNLQELVDELSAYPLQFDRAGYGESGPNPKRSRTSFYGFEHETSHIAQQVFDETTLRSLKQYYNQLLFYYSRNDKTREALNLFVCLCRSGLPIEGPTMSCVLKVCASSFDGLMGRKVHCQCIKSGFLKDVSVGTALVDMYMKNEAVRDGRRVFDEMEERNVVSWTSLLAGYSSNGFNNHALELFCKMRVEGCMPNQYTVSTVIGALTDEGTTEIGFQIHTMVIKNGFETITSVCNSLINMYSKLGMLRDARTIFDSIENKDSISWNSMITGQVTNGQDLTALEIFYHMQFAGVKLTYMTFVSIIKSCASLKKLGFLRQLHCRTMKSGFSTDQSITTTLMTAYLKCKEIDYAFDLLSSMRGGQNVVSWTAMINGYLQNGRTKHAVNLFSEMRKVGVRPNDFTYSTILKVQNAVYISQIHAEVIKANYEKSSSVGTALLVGYVKIGNLDDAVKVFDLIEAKDIIAWSAMVAGYAQTGETEEAVKIFLQLVKEGIKPNEFTFSSIINACASPTASVEQGKQFHASAIKMRLDNALCVSSALVTMYAKRGNIESAHEVFKRQGERDLVSWNSMISGYAQHGHANKALEVFEKMKNQNLEVDSITFIGVISACTHAGLVDEGQSYFNMMVNDHLITPTMEHYSCMVDLYSRAGLLDKAMDIINGMLFPPSATVWRTLLAGCRVHRNIELGKLAAEKLILLQPQHSAAYVLLSNMYAAAGKWQERANVRKLMEKQRVKKEAGYSWIEVKNKTYSFLAGDLSHPLSDRIYSKLADLNSRLKDAGYQPDTNYVLHDVEDEHKEAFLTQHSERLAIAFGLIATAPEVPIQIVKNLRVCGDCHNFIKLTSLIEQRYIVVRDSNRFHHFKGGLCTCGDYW</sequence>
<dbReference type="Pfam" id="PF20431">
    <property type="entry name" value="E_motif"/>
    <property type="match status" value="1"/>
</dbReference>
<dbReference type="AlphaFoldDB" id="A0A834WBY2"/>
<protein>
    <submittedName>
        <fullName evidence="5">Pentatricopeptide repeat-containing protein</fullName>
    </submittedName>
</protein>
<dbReference type="FunFam" id="1.25.40.10:FF:000201">
    <property type="entry name" value="Pentatricopeptide repeat-containing protein mitochondrial"/>
    <property type="match status" value="1"/>
</dbReference>
<dbReference type="FunFam" id="1.25.40.10:FF:000073">
    <property type="entry name" value="Pentatricopeptide repeat-containing protein chloroplastic"/>
    <property type="match status" value="1"/>
</dbReference>
<dbReference type="InterPro" id="IPR011990">
    <property type="entry name" value="TPR-like_helical_dom_sf"/>
</dbReference>
<dbReference type="Pfam" id="PF20430">
    <property type="entry name" value="Eplus_motif"/>
    <property type="match status" value="1"/>
</dbReference>
<dbReference type="PROSITE" id="PS51375">
    <property type="entry name" value="PPR"/>
    <property type="match status" value="5"/>
</dbReference>
<reference evidence="5" key="1">
    <citation type="submission" date="2020-09" db="EMBL/GenBank/DDBJ databases">
        <title>Genome-Enabled Discovery of Anthraquinone Biosynthesis in Senna tora.</title>
        <authorList>
            <person name="Kang S.-H."/>
            <person name="Pandey R.P."/>
            <person name="Lee C.-M."/>
            <person name="Sim J.-S."/>
            <person name="Jeong J.-T."/>
            <person name="Choi B.-S."/>
            <person name="Jung M."/>
            <person name="Ginzburg D."/>
            <person name="Zhao K."/>
            <person name="Won S.Y."/>
            <person name="Oh T.-J."/>
            <person name="Yu Y."/>
            <person name="Kim N.-H."/>
            <person name="Lee O.R."/>
            <person name="Lee T.-H."/>
            <person name="Bashyal P."/>
            <person name="Kim T.-S."/>
            <person name="Lee W.-H."/>
            <person name="Kawkins C."/>
            <person name="Kim C.-K."/>
            <person name="Kim J.S."/>
            <person name="Ahn B.O."/>
            <person name="Rhee S.Y."/>
            <person name="Sohng J.K."/>
        </authorList>
    </citation>
    <scope>NUCLEOTIDE SEQUENCE</scope>
    <source>
        <tissue evidence="5">Leaf</tissue>
    </source>
</reference>
<dbReference type="Proteomes" id="UP000634136">
    <property type="component" value="Unassembled WGS sequence"/>
</dbReference>
<feature type="repeat" description="PPR" evidence="3">
    <location>
        <begin position="571"/>
        <end position="605"/>
    </location>
</feature>
<evidence type="ECO:0000313" key="6">
    <source>
        <dbReference type="Proteomes" id="UP000634136"/>
    </source>
</evidence>
<accession>A0A834WBY2</accession>
<evidence type="ECO:0000259" key="4">
    <source>
        <dbReference type="Pfam" id="PF14432"/>
    </source>
</evidence>
<dbReference type="Pfam" id="PF14432">
    <property type="entry name" value="DYW_deaminase"/>
    <property type="match status" value="1"/>
</dbReference>
<dbReference type="Pfam" id="PF13041">
    <property type="entry name" value="PPR_2"/>
    <property type="match status" value="4"/>
</dbReference>
<dbReference type="InterPro" id="IPR032867">
    <property type="entry name" value="DYW_dom"/>
</dbReference>
<dbReference type="PANTHER" id="PTHR47926:SF538">
    <property type="entry name" value="WHIM2 DOMAIN-CONTAINING PROTEIN"/>
    <property type="match status" value="1"/>
</dbReference>
<dbReference type="GO" id="GO:0009451">
    <property type="term" value="P:RNA modification"/>
    <property type="evidence" value="ECO:0007669"/>
    <property type="project" value="InterPro"/>
</dbReference>
<dbReference type="FunFam" id="1.25.40.10:FF:001784">
    <property type="entry name" value="Pentatricopeptide repeat-containing protein At2g22070"/>
    <property type="match status" value="1"/>
</dbReference>
<name>A0A834WBY2_9FABA</name>
<evidence type="ECO:0000313" key="5">
    <source>
        <dbReference type="EMBL" id="KAF7815553.1"/>
    </source>
</evidence>
<dbReference type="GO" id="GO:0008270">
    <property type="term" value="F:zinc ion binding"/>
    <property type="evidence" value="ECO:0007669"/>
    <property type="project" value="InterPro"/>
</dbReference>
<dbReference type="InterPro" id="IPR046848">
    <property type="entry name" value="E_motif"/>
</dbReference>
<feature type="repeat" description="PPR" evidence="3">
    <location>
        <begin position="169"/>
        <end position="203"/>
    </location>
</feature>
<evidence type="ECO:0000256" key="1">
    <source>
        <dbReference type="ARBA" id="ARBA00006643"/>
    </source>
</evidence>
<dbReference type="InterPro" id="IPR046849">
    <property type="entry name" value="E2_motif"/>
</dbReference>
<gene>
    <name evidence="5" type="ORF">G2W53_029522</name>
</gene>
<keyword evidence="2" id="KW-0677">Repeat</keyword>
<feature type="repeat" description="PPR" evidence="3">
    <location>
        <begin position="469"/>
        <end position="503"/>
    </location>
</feature>